<dbReference type="EMBL" id="CP001010">
    <property type="protein sequence ID" value="ACB43727.1"/>
    <property type="molecule type" value="Genomic_DNA"/>
</dbReference>
<dbReference type="AlphaFoldDB" id="B1XTQ0"/>
<protein>
    <submittedName>
        <fullName evidence="1">Uncharacterized protein</fullName>
    </submittedName>
</protein>
<dbReference type="HOGENOM" id="CLU_2701642_0_0_4"/>
<evidence type="ECO:0000313" key="1">
    <source>
        <dbReference type="EMBL" id="ACB43727.1"/>
    </source>
</evidence>
<dbReference type="STRING" id="452638.Pnec_0460"/>
<proteinExistence type="predicted"/>
<dbReference type="KEGG" id="pne:Pnec_0460"/>
<accession>B1XTQ0</accession>
<gene>
    <name evidence="1" type="ordered locus">Pnec_0460</name>
</gene>
<organism evidence="1">
    <name type="scientific">Polynucleobacter necessarius subsp. necessarius (strain STIR1)</name>
    <dbReference type="NCBI Taxonomy" id="452638"/>
    <lineage>
        <taxon>Bacteria</taxon>
        <taxon>Pseudomonadati</taxon>
        <taxon>Pseudomonadota</taxon>
        <taxon>Betaproteobacteria</taxon>
        <taxon>Burkholderiales</taxon>
        <taxon>Burkholderiaceae</taxon>
        <taxon>Polynucleobacter</taxon>
    </lineage>
</organism>
<sequence length="73" mass="7295">MRALACSALSTTGNTLDLTSDVNAFYQTLLPTGVTGLVTSDSISNNAGSYTYSVIATGSASSGAATITKKDIG</sequence>
<name>B1XTQ0_POLNS</name>
<reference evidence="1" key="1">
    <citation type="submission" date="2008-03" db="EMBL/GenBank/DDBJ databases">
        <title>Complete sequence of Polynucleobacter necessarius STIR1.</title>
        <authorList>
            <consortium name="US DOE Joint Genome Institute"/>
            <person name="Copeland A."/>
            <person name="Lucas S."/>
            <person name="Lapidus A."/>
            <person name="Barry K."/>
            <person name="Detter J.C."/>
            <person name="Glavina del Rio T."/>
            <person name="Hammon N."/>
            <person name="Israni S."/>
            <person name="Dalin E."/>
            <person name="Tice H."/>
            <person name="Pitluck S."/>
            <person name="Chain P."/>
            <person name="Malfatti S."/>
            <person name="Shin M."/>
            <person name="Vergez L."/>
            <person name="Schmutz J."/>
            <person name="Larimer F."/>
            <person name="Land M."/>
            <person name="Hauser L."/>
            <person name="Kyrpides N."/>
            <person name="Kim E."/>
            <person name="Hahn M."/>
            <person name="Richardson P."/>
        </authorList>
    </citation>
    <scope>NUCLEOTIDE SEQUENCE [LARGE SCALE GENOMIC DNA]</scope>
    <source>
        <strain evidence="1">STIR1</strain>
    </source>
</reference>